<feature type="transmembrane region" description="Helical" evidence="1">
    <location>
        <begin position="35"/>
        <end position="56"/>
    </location>
</feature>
<dbReference type="OrthoDB" id="5243804at2"/>
<feature type="transmembrane region" description="Helical" evidence="1">
    <location>
        <begin position="111"/>
        <end position="139"/>
    </location>
</feature>
<accession>A0A8G2EV93</accession>
<dbReference type="Pfam" id="PF00892">
    <property type="entry name" value="EamA"/>
    <property type="match status" value="1"/>
</dbReference>
<dbReference type="InterPro" id="IPR037185">
    <property type="entry name" value="EmrE-like"/>
</dbReference>
<dbReference type="EMBL" id="FNBW01000001">
    <property type="protein sequence ID" value="SDF17658.1"/>
    <property type="molecule type" value="Genomic_DNA"/>
</dbReference>
<proteinExistence type="predicted"/>
<keyword evidence="1" id="KW-1133">Transmembrane helix</keyword>
<name>A0A8G2EV93_9PROT</name>
<evidence type="ECO:0000256" key="1">
    <source>
        <dbReference type="SAM" id="Phobius"/>
    </source>
</evidence>
<evidence type="ECO:0000259" key="2">
    <source>
        <dbReference type="Pfam" id="PF00892"/>
    </source>
</evidence>
<feature type="transmembrane region" description="Helical" evidence="1">
    <location>
        <begin position="160"/>
        <end position="177"/>
    </location>
</feature>
<dbReference type="RefSeq" id="WP_093147992.1">
    <property type="nucleotide sequence ID" value="NZ_FNBW01000001.1"/>
</dbReference>
<dbReference type="GO" id="GO:0016020">
    <property type="term" value="C:membrane"/>
    <property type="evidence" value="ECO:0007669"/>
    <property type="project" value="InterPro"/>
</dbReference>
<protein>
    <submittedName>
        <fullName evidence="3">Uncharacterized membrane protein</fullName>
    </submittedName>
</protein>
<feature type="transmembrane region" description="Helical" evidence="1">
    <location>
        <begin position="68"/>
        <end position="91"/>
    </location>
</feature>
<keyword evidence="4" id="KW-1185">Reference proteome</keyword>
<feature type="transmembrane region" description="Helical" evidence="1">
    <location>
        <begin position="282"/>
        <end position="300"/>
    </location>
</feature>
<comment type="caution">
    <text evidence="3">The sequence shown here is derived from an EMBL/GenBank/DDBJ whole genome shotgun (WGS) entry which is preliminary data.</text>
</comment>
<dbReference type="InterPro" id="IPR000620">
    <property type="entry name" value="EamA_dom"/>
</dbReference>
<dbReference type="SUPFAM" id="SSF103481">
    <property type="entry name" value="Multidrug resistance efflux transporter EmrE"/>
    <property type="match status" value="2"/>
</dbReference>
<organism evidence="3 4">
    <name type="scientific">Thalassobaculum litoreum DSM 18839</name>
    <dbReference type="NCBI Taxonomy" id="1123362"/>
    <lineage>
        <taxon>Bacteria</taxon>
        <taxon>Pseudomonadati</taxon>
        <taxon>Pseudomonadota</taxon>
        <taxon>Alphaproteobacteria</taxon>
        <taxon>Rhodospirillales</taxon>
        <taxon>Thalassobaculaceae</taxon>
        <taxon>Thalassobaculum</taxon>
    </lineage>
</organism>
<feature type="transmembrane region" description="Helical" evidence="1">
    <location>
        <begin position="254"/>
        <end position="275"/>
    </location>
</feature>
<evidence type="ECO:0000313" key="4">
    <source>
        <dbReference type="Proteomes" id="UP000198615"/>
    </source>
</evidence>
<sequence length="301" mass="32765">MELWIPITIFAAFMQNARSVLQKHLKGRLTTLGASYVRFLYAMPFALIYAGAVHEIGGYPWPTVHAEFLIYCLLGGISQILFTAVLLWLFQFRNFAVGTTYSKTETVQVALLGWLVIGDELGLVPLIAIVVSAVGVMALSVGQTKVSVGRLFTGLIEKPTLIGLLCGALLGSSVVFFRKAALTLDYDGFVMAAAFTLAVSVVMQTVIMGVYLAIYERRTLVDVLVHWKWSLAVGVCGVLGSIGWFTAFTLQNAAYVRALGQIELVFTFIASVFIFRETTNRAEIVGIVLVVAGIVLLVLGR</sequence>
<keyword evidence="1" id="KW-0812">Transmembrane</keyword>
<reference evidence="3 4" key="1">
    <citation type="submission" date="2016-10" db="EMBL/GenBank/DDBJ databases">
        <authorList>
            <person name="Varghese N."/>
            <person name="Submissions S."/>
        </authorList>
    </citation>
    <scope>NUCLEOTIDE SEQUENCE [LARGE SCALE GENOMIC DNA]</scope>
    <source>
        <strain evidence="3 4">DSM 18839</strain>
    </source>
</reference>
<dbReference type="Gene3D" id="1.10.3730.20">
    <property type="match status" value="1"/>
</dbReference>
<feature type="transmembrane region" description="Helical" evidence="1">
    <location>
        <begin position="189"/>
        <end position="215"/>
    </location>
</feature>
<evidence type="ECO:0000313" key="3">
    <source>
        <dbReference type="EMBL" id="SDF17658.1"/>
    </source>
</evidence>
<dbReference type="AlphaFoldDB" id="A0A8G2EV93"/>
<feature type="domain" description="EamA" evidence="2">
    <location>
        <begin position="162"/>
        <end position="298"/>
    </location>
</feature>
<keyword evidence="1" id="KW-0472">Membrane</keyword>
<dbReference type="Proteomes" id="UP000198615">
    <property type="component" value="Unassembled WGS sequence"/>
</dbReference>
<feature type="transmembrane region" description="Helical" evidence="1">
    <location>
        <begin position="227"/>
        <end position="248"/>
    </location>
</feature>
<gene>
    <name evidence="3" type="ORF">SAMN05660686_00575</name>
</gene>